<dbReference type="InterPro" id="IPR028325">
    <property type="entry name" value="VG_K_chnl"/>
</dbReference>
<keyword evidence="3" id="KW-0633">Potassium transport</keyword>
<organism evidence="15 16">
    <name type="scientific">Rubricoccus marinus</name>
    <dbReference type="NCBI Taxonomy" id="716817"/>
    <lineage>
        <taxon>Bacteria</taxon>
        <taxon>Pseudomonadati</taxon>
        <taxon>Rhodothermota</taxon>
        <taxon>Rhodothermia</taxon>
        <taxon>Rhodothermales</taxon>
        <taxon>Rubricoccaceae</taxon>
        <taxon>Rubricoccus</taxon>
    </lineage>
</organism>
<proteinExistence type="predicted"/>
<dbReference type="SUPFAM" id="SSF81324">
    <property type="entry name" value="Voltage-gated potassium channels"/>
    <property type="match status" value="1"/>
</dbReference>
<dbReference type="RefSeq" id="WP_094547143.1">
    <property type="nucleotide sequence ID" value="NZ_MQWB01000001.1"/>
</dbReference>
<dbReference type="EMBL" id="MQWB01000001">
    <property type="protein sequence ID" value="OZC02672.1"/>
    <property type="molecule type" value="Genomic_DNA"/>
</dbReference>
<feature type="transmembrane region" description="Helical" evidence="13">
    <location>
        <begin position="32"/>
        <end position="51"/>
    </location>
</feature>
<feature type="transmembrane region" description="Helical" evidence="13">
    <location>
        <begin position="214"/>
        <end position="236"/>
    </location>
</feature>
<comment type="caution">
    <text evidence="15">The sequence shown here is derived from an EMBL/GenBank/DDBJ whole genome shotgun (WGS) entry which is preliminary data.</text>
</comment>
<evidence type="ECO:0000313" key="16">
    <source>
        <dbReference type="Proteomes" id="UP000216446"/>
    </source>
</evidence>
<evidence type="ECO:0000256" key="5">
    <source>
        <dbReference type="ARBA" id="ARBA00022826"/>
    </source>
</evidence>
<name>A0A259TY46_9BACT</name>
<evidence type="ECO:0000256" key="3">
    <source>
        <dbReference type="ARBA" id="ARBA00022538"/>
    </source>
</evidence>
<keyword evidence="4 13" id="KW-0812">Transmembrane</keyword>
<keyword evidence="11" id="KW-0407">Ion channel</keyword>
<dbReference type="InterPro" id="IPR027359">
    <property type="entry name" value="Volt_channel_dom_sf"/>
</dbReference>
<gene>
    <name evidence="15" type="ORF">BSZ36_06605</name>
</gene>
<feature type="transmembrane region" description="Helical" evidence="13">
    <location>
        <begin position="103"/>
        <end position="123"/>
    </location>
</feature>
<dbReference type="Gene3D" id="1.20.120.350">
    <property type="entry name" value="Voltage-gated potassium channels. Chain C"/>
    <property type="match status" value="1"/>
</dbReference>
<dbReference type="InParanoid" id="A0A259TY46"/>
<evidence type="ECO:0000256" key="7">
    <source>
        <dbReference type="ARBA" id="ARBA00022958"/>
    </source>
</evidence>
<dbReference type="PANTHER" id="PTHR11537:SF254">
    <property type="entry name" value="POTASSIUM VOLTAGE-GATED CHANNEL PROTEIN SHAB"/>
    <property type="match status" value="1"/>
</dbReference>
<dbReference type="AlphaFoldDB" id="A0A259TY46"/>
<keyword evidence="7" id="KW-0630">Potassium</keyword>
<dbReference type="Proteomes" id="UP000216446">
    <property type="component" value="Unassembled WGS sequence"/>
</dbReference>
<keyword evidence="10 13" id="KW-0472">Membrane</keyword>
<dbReference type="Pfam" id="PF00520">
    <property type="entry name" value="Ion_trans"/>
    <property type="match status" value="1"/>
</dbReference>
<dbReference type="InterPro" id="IPR005821">
    <property type="entry name" value="Ion_trans_dom"/>
</dbReference>
<sequence length="301" mass="32716">MADPAPASGRLRARLYSIVFHADDPLGKAFDVALIFAIVASVVVVMLESVASVQARIAGGLRIAEWVFTILFTIEYLLRLRLVERKRDYALSFFGIVDLLSVLPTYISLFVAGAQALLVVRILRVLRIFRVLKLAHYVNEAESLGRALAASKRKILVFIFVVLTIVTVMGSMMYVIEGGENGFTSIPQSVYWAVVTLSTVGFGDIYPVTPLGKALASVIIMMGYGIIAVPTGIVTVELNREREHEEAARRHEECPRCGLGEHDADARFCKRCGTSIMRATPEASGETAPESGARVAAPSSA</sequence>
<keyword evidence="6" id="KW-0851">Voltage-gated channel</keyword>
<reference evidence="15 16" key="1">
    <citation type="submission" date="2016-11" db="EMBL/GenBank/DDBJ databases">
        <title>Study of marine rhodopsin-containing bacteria.</title>
        <authorList>
            <person name="Yoshizawa S."/>
            <person name="Kumagai Y."/>
            <person name="Kogure K."/>
        </authorList>
    </citation>
    <scope>NUCLEOTIDE SEQUENCE [LARGE SCALE GENOMIC DNA]</scope>
    <source>
        <strain evidence="15 16">SG-29</strain>
    </source>
</reference>
<evidence type="ECO:0000313" key="15">
    <source>
        <dbReference type="EMBL" id="OZC02672.1"/>
    </source>
</evidence>
<evidence type="ECO:0000256" key="1">
    <source>
        <dbReference type="ARBA" id="ARBA00004141"/>
    </source>
</evidence>
<dbReference type="PANTHER" id="PTHR11537">
    <property type="entry name" value="VOLTAGE-GATED POTASSIUM CHANNEL"/>
    <property type="match status" value="1"/>
</dbReference>
<evidence type="ECO:0000256" key="2">
    <source>
        <dbReference type="ARBA" id="ARBA00022448"/>
    </source>
</evidence>
<feature type="domain" description="Ion transport" evidence="14">
    <location>
        <begin position="28"/>
        <end position="245"/>
    </location>
</feature>
<dbReference type="OrthoDB" id="9799090at2"/>
<evidence type="ECO:0000256" key="10">
    <source>
        <dbReference type="ARBA" id="ARBA00023136"/>
    </source>
</evidence>
<protein>
    <submittedName>
        <fullName evidence="15">Ion transporter</fullName>
    </submittedName>
</protein>
<keyword evidence="5" id="KW-0631">Potassium channel</keyword>
<keyword evidence="2" id="KW-0813">Transport</keyword>
<evidence type="ECO:0000256" key="6">
    <source>
        <dbReference type="ARBA" id="ARBA00022882"/>
    </source>
</evidence>
<feature type="region of interest" description="Disordered" evidence="12">
    <location>
        <begin position="279"/>
        <end position="301"/>
    </location>
</feature>
<dbReference type="PRINTS" id="PR00169">
    <property type="entry name" value="KCHANNEL"/>
</dbReference>
<evidence type="ECO:0000256" key="4">
    <source>
        <dbReference type="ARBA" id="ARBA00022692"/>
    </source>
</evidence>
<keyword evidence="8 13" id="KW-1133">Transmembrane helix</keyword>
<comment type="subcellular location">
    <subcellularLocation>
        <location evidence="1">Membrane</location>
        <topology evidence="1">Multi-pass membrane protein</topology>
    </subcellularLocation>
</comment>
<keyword evidence="9" id="KW-0406">Ion transport</keyword>
<feature type="transmembrane region" description="Helical" evidence="13">
    <location>
        <begin position="155"/>
        <end position="176"/>
    </location>
</feature>
<dbReference type="Gene3D" id="1.10.287.70">
    <property type="match status" value="1"/>
</dbReference>
<evidence type="ECO:0000259" key="14">
    <source>
        <dbReference type="Pfam" id="PF00520"/>
    </source>
</evidence>
<dbReference type="GO" id="GO:0001508">
    <property type="term" value="P:action potential"/>
    <property type="evidence" value="ECO:0007669"/>
    <property type="project" value="TreeGrafter"/>
</dbReference>
<evidence type="ECO:0000256" key="9">
    <source>
        <dbReference type="ARBA" id="ARBA00023065"/>
    </source>
</evidence>
<evidence type="ECO:0000256" key="13">
    <source>
        <dbReference type="SAM" id="Phobius"/>
    </source>
</evidence>
<dbReference type="GO" id="GO:0008076">
    <property type="term" value="C:voltage-gated potassium channel complex"/>
    <property type="evidence" value="ECO:0007669"/>
    <property type="project" value="InterPro"/>
</dbReference>
<evidence type="ECO:0000256" key="11">
    <source>
        <dbReference type="ARBA" id="ARBA00023303"/>
    </source>
</evidence>
<dbReference type="GO" id="GO:0005249">
    <property type="term" value="F:voltage-gated potassium channel activity"/>
    <property type="evidence" value="ECO:0007669"/>
    <property type="project" value="InterPro"/>
</dbReference>
<feature type="transmembrane region" description="Helical" evidence="13">
    <location>
        <begin position="63"/>
        <end position="83"/>
    </location>
</feature>
<evidence type="ECO:0000256" key="12">
    <source>
        <dbReference type="SAM" id="MobiDB-lite"/>
    </source>
</evidence>
<accession>A0A259TY46</accession>
<keyword evidence="16" id="KW-1185">Reference proteome</keyword>
<evidence type="ECO:0000256" key="8">
    <source>
        <dbReference type="ARBA" id="ARBA00022989"/>
    </source>
</evidence>